<dbReference type="EMBL" id="JAPDRQ010000283">
    <property type="protein sequence ID" value="KAJ9651092.1"/>
    <property type="molecule type" value="Genomic_DNA"/>
</dbReference>
<sequence>MPGDPRRDRKHILRTRTPHHLTQDTATGFTKSNQVMSLQGATHSIEDITAALVDARQKTTPPVTSASSATSIPPIKLHFDQYEATHRFDASPHIQAQSSQPQSSASSSSSPPISLVNQLQYTRQDSVPNPSETLYAGFQEVISKAEMASAERKTLSEMMKTTLEIGFDGVYQATMAMNSNIESIALLMGGEASTKGGKISGASLLELTRQIAINTGIIADKSTAINLSIEDMKRSIPGHIGSRQSPGALRRLEDLMKEQNEAIKDNTTAQGETNKTLSTFVALMTRQHDQNSEYLPRKRKRVSEPNEATFTTFRVYGQLCSPTGIPLSPTLEPLDVEAAACQLVEGLCRELEDHAIAHNQLENLAYSPDYHVFKVMSILVDGSQEYVTGRAYSRWYRNKVKDDTGDHHAVRVVFNAHELKERQGLSTKTGKVRSLLVYEEF</sequence>
<reference evidence="1" key="1">
    <citation type="submission" date="2022-10" db="EMBL/GenBank/DDBJ databases">
        <title>Culturing micro-colonial fungi from biological soil crusts in the Mojave desert and describing Neophaeococcomyces mojavensis, and introducing the new genera and species Taxawa tesnikishii.</title>
        <authorList>
            <person name="Kurbessoian T."/>
            <person name="Stajich J.E."/>
        </authorList>
    </citation>
    <scope>NUCLEOTIDE SEQUENCE</scope>
    <source>
        <strain evidence="1">JES_112</strain>
    </source>
</reference>
<organism evidence="1 2">
    <name type="scientific">Neophaeococcomyces mojaviensis</name>
    <dbReference type="NCBI Taxonomy" id="3383035"/>
    <lineage>
        <taxon>Eukaryota</taxon>
        <taxon>Fungi</taxon>
        <taxon>Dikarya</taxon>
        <taxon>Ascomycota</taxon>
        <taxon>Pezizomycotina</taxon>
        <taxon>Eurotiomycetes</taxon>
        <taxon>Chaetothyriomycetidae</taxon>
        <taxon>Chaetothyriales</taxon>
        <taxon>Chaetothyriales incertae sedis</taxon>
        <taxon>Neophaeococcomyces</taxon>
    </lineage>
</organism>
<protein>
    <submittedName>
        <fullName evidence="1">Uncharacterized protein</fullName>
    </submittedName>
</protein>
<dbReference type="Proteomes" id="UP001172386">
    <property type="component" value="Unassembled WGS sequence"/>
</dbReference>
<evidence type="ECO:0000313" key="2">
    <source>
        <dbReference type="Proteomes" id="UP001172386"/>
    </source>
</evidence>
<proteinExistence type="predicted"/>
<accession>A0ACC2ZU41</accession>
<name>A0ACC2ZU41_9EURO</name>
<evidence type="ECO:0000313" key="1">
    <source>
        <dbReference type="EMBL" id="KAJ9651092.1"/>
    </source>
</evidence>
<keyword evidence="2" id="KW-1185">Reference proteome</keyword>
<gene>
    <name evidence="1" type="ORF">H2198_009626</name>
</gene>
<comment type="caution">
    <text evidence="1">The sequence shown here is derived from an EMBL/GenBank/DDBJ whole genome shotgun (WGS) entry which is preliminary data.</text>
</comment>